<sequence length="345" mass="36546">MNEPDVGPMTSLASHRQLHDPGGKGALRVGIVALLAADQWPGTEPDQLARMVRTIEDLGFDSLWANDSLIGPRIEALTFLAAAASVTERVTLGTAALLPALRRPVQAAQALASIDRLAQGRLVVAVGAGFPGISETEYAVSEVSWRRRSRRLDETVALWRQLWAGAGPSAFHGDTIALSDIPSGIRPFNPAGPPVWLAGDTPRARARAGAAYDGWLPYPPTPSGFATGLGDVRAAAKLAGRPTDAVTPALFVTVLVTDSPDGGRSELDRFTTATYGFPLAAVESLQAFAAGSAEAVAAKLANYIDAGVRHLVCRIGVLTQDGFRVQLERLRDVKDRLEEASRAYP</sequence>
<gene>
    <name evidence="7" type="ORF">MIP_05814</name>
</gene>
<dbReference type="AlphaFoldDB" id="J9WFA6"/>
<feature type="domain" description="Luciferase-like" evidence="6">
    <location>
        <begin position="28"/>
        <end position="289"/>
    </location>
</feature>
<dbReference type="PATRIC" id="fig|1232724.3.peg.3951"/>
<dbReference type="HOGENOM" id="CLU_027853_7_2_11"/>
<feature type="region of interest" description="Disordered" evidence="5">
    <location>
        <begin position="1"/>
        <end position="21"/>
    </location>
</feature>
<evidence type="ECO:0000313" key="8">
    <source>
        <dbReference type="Proteomes" id="UP000007329"/>
    </source>
</evidence>
<evidence type="ECO:0000256" key="3">
    <source>
        <dbReference type="ARBA" id="ARBA00023002"/>
    </source>
</evidence>
<accession>J9WFA6</accession>
<dbReference type="PANTHER" id="PTHR42847">
    <property type="entry name" value="ALKANESULFONATE MONOOXYGENASE"/>
    <property type="match status" value="1"/>
</dbReference>
<dbReference type="InterPro" id="IPR036661">
    <property type="entry name" value="Luciferase-like_sf"/>
</dbReference>
<dbReference type="Pfam" id="PF00296">
    <property type="entry name" value="Bac_luciferase"/>
    <property type="match status" value="1"/>
</dbReference>
<dbReference type="Gene3D" id="3.20.20.30">
    <property type="entry name" value="Luciferase-like domain"/>
    <property type="match status" value="1"/>
</dbReference>
<reference evidence="7 8" key="2">
    <citation type="journal article" date="2012" name="Nucleic Acids Res.">
        <title>Massive gene acquisitions in Mycobacterium indicus pranii provide a perspective on mycobacterial evolution.</title>
        <authorList>
            <person name="Saini V."/>
            <person name="Raghuvanshi S."/>
            <person name="Khurana J.P."/>
            <person name="Ahmed N."/>
            <person name="Hasnain S.E."/>
            <person name="Tyagi A.K."/>
            <person name="Tyagi A.K."/>
        </authorList>
    </citation>
    <scope>NUCLEOTIDE SEQUENCE [LARGE SCALE GENOMIC DNA]</scope>
    <source>
        <strain evidence="8">DSM 45239 / MTCC 9506</strain>
    </source>
</reference>
<dbReference type="GO" id="GO:0046306">
    <property type="term" value="P:alkanesulfonate catabolic process"/>
    <property type="evidence" value="ECO:0007669"/>
    <property type="project" value="TreeGrafter"/>
</dbReference>
<name>J9WFA6_MYCIP</name>
<evidence type="ECO:0000256" key="4">
    <source>
        <dbReference type="ARBA" id="ARBA00023033"/>
    </source>
</evidence>
<dbReference type="PANTHER" id="PTHR42847:SF4">
    <property type="entry name" value="ALKANESULFONATE MONOOXYGENASE-RELATED"/>
    <property type="match status" value="1"/>
</dbReference>
<keyword evidence="1" id="KW-0285">Flavoprotein</keyword>
<dbReference type="GO" id="GO:0008726">
    <property type="term" value="F:alkanesulfonate monooxygenase activity"/>
    <property type="evidence" value="ECO:0007669"/>
    <property type="project" value="TreeGrafter"/>
</dbReference>
<keyword evidence="3" id="KW-0560">Oxidoreductase</keyword>
<evidence type="ECO:0000256" key="2">
    <source>
        <dbReference type="ARBA" id="ARBA00022643"/>
    </source>
</evidence>
<dbReference type="InterPro" id="IPR011251">
    <property type="entry name" value="Luciferase-like_dom"/>
</dbReference>
<reference evidence="7 8" key="1">
    <citation type="journal article" date="2007" name="PLoS ONE">
        <title>Molecular analysis of a leprosy immunotherapeutic bacillus provides insights into Mycobacterium evolution.</title>
        <authorList>
            <person name="Ahmed N."/>
            <person name="Saini V."/>
            <person name="Raghuvanshi S."/>
            <person name="Khurana J.P."/>
            <person name="Tyagi A.K."/>
            <person name="Tyagi A.K."/>
            <person name="Hasnain S.E."/>
        </authorList>
    </citation>
    <scope>NUCLEOTIDE SEQUENCE [LARGE SCALE GENOMIC DNA]</scope>
    <source>
        <strain evidence="7">MTCC 9506</strain>
    </source>
</reference>
<dbReference type="Proteomes" id="UP000007329">
    <property type="component" value="Chromosome"/>
</dbReference>
<evidence type="ECO:0000256" key="1">
    <source>
        <dbReference type="ARBA" id="ARBA00022630"/>
    </source>
</evidence>
<dbReference type="EMBL" id="CP002275">
    <property type="protein sequence ID" value="AFS15914.1"/>
    <property type="molecule type" value="Genomic_DNA"/>
</dbReference>
<evidence type="ECO:0000256" key="5">
    <source>
        <dbReference type="SAM" id="MobiDB-lite"/>
    </source>
</evidence>
<organism evidence="7 8">
    <name type="scientific">Mycobacterium indicus pranii (strain DSM 45239 / MTCC 9506)</name>
    <dbReference type="NCBI Taxonomy" id="1232724"/>
    <lineage>
        <taxon>Bacteria</taxon>
        <taxon>Bacillati</taxon>
        <taxon>Actinomycetota</taxon>
        <taxon>Actinomycetes</taxon>
        <taxon>Mycobacteriales</taxon>
        <taxon>Mycobacteriaceae</taxon>
        <taxon>Mycobacterium</taxon>
        <taxon>Mycobacterium avium complex (MAC)</taxon>
    </lineage>
</organism>
<keyword evidence="2" id="KW-0288">FMN</keyword>
<proteinExistence type="predicted"/>
<protein>
    <submittedName>
        <fullName evidence="7">5,10-methylene tetrahydro methanopterin reductase</fullName>
    </submittedName>
</protein>
<evidence type="ECO:0000259" key="6">
    <source>
        <dbReference type="Pfam" id="PF00296"/>
    </source>
</evidence>
<evidence type="ECO:0000313" key="7">
    <source>
        <dbReference type="EMBL" id="AFS15914.1"/>
    </source>
</evidence>
<dbReference type="KEGG" id="mid:MIP_05814"/>
<dbReference type="InterPro" id="IPR050172">
    <property type="entry name" value="SsuD_RutA_monooxygenase"/>
</dbReference>
<keyword evidence="4" id="KW-0503">Monooxygenase</keyword>
<dbReference type="SUPFAM" id="SSF51679">
    <property type="entry name" value="Bacterial luciferase-like"/>
    <property type="match status" value="1"/>
</dbReference>